<comment type="subcellular location">
    <subcellularLocation>
        <location evidence="1">Cell membrane</location>
        <topology evidence="1">Multi-pass membrane protein</topology>
    </subcellularLocation>
</comment>
<evidence type="ECO:0000256" key="6">
    <source>
        <dbReference type="ARBA" id="ARBA00022989"/>
    </source>
</evidence>
<dbReference type="RefSeq" id="WP_311350201.1">
    <property type="nucleotide sequence ID" value="NZ_JAVRHR010000001.1"/>
</dbReference>
<dbReference type="Proteomes" id="UP001255246">
    <property type="component" value="Unassembled WGS sequence"/>
</dbReference>
<comment type="caution">
    <text evidence="10">The sequence shown here is derived from an EMBL/GenBank/DDBJ whole genome shotgun (WGS) entry which is preliminary data.</text>
</comment>
<feature type="transmembrane region" description="Helical" evidence="8">
    <location>
        <begin position="140"/>
        <end position="173"/>
    </location>
</feature>
<evidence type="ECO:0000256" key="8">
    <source>
        <dbReference type="SAM" id="Phobius"/>
    </source>
</evidence>
<reference evidence="10 11" key="1">
    <citation type="submission" date="2023-09" db="EMBL/GenBank/DDBJ databases">
        <authorList>
            <person name="Rey-Velasco X."/>
        </authorList>
    </citation>
    <scope>NUCLEOTIDE SEQUENCE [LARGE SCALE GENOMIC DNA]</scope>
    <source>
        <strain evidence="10 11">F388</strain>
    </source>
</reference>
<feature type="transmembrane region" description="Helical" evidence="8">
    <location>
        <begin position="232"/>
        <end position="251"/>
    </location>
</feature>
<evidence type="ECO:0000259" key="9">
    <source>
        <dbReference type="Pfam" id="PF13231"/>
    </source>
</evidence>
<gene>
    <name evidence="10" type="ORF">RM706_06410</name>
</gene>
<feature type="transmembrane region" description="Helical" evidence="8">
    <location>
        <begin position="102"/>
        <end position="120"/>
    </location>
</feature>
<feature type="transmembrane region" description="Helical" evidence="8">
    <location>
        <begin position="185"/>
        <end position="204"/>
    </location>
</feature>
<proteinExistence type="predicted"/>
<dbReference type="PANTHER" id="PTHR33908:SF11">
    <property type="entry name" value="MEMBRANE PROTEIN"/>
    <property type="match status" value="1"/>
</dbReference>
<feature type="transmembrane region" description="Helical" evidence="8">
    <location>
        <begin position="313"/>
        <end position="332"/>
    </location>
</feature>
<sequence length="554" mass="64801">MADRFPKAFFIFLGALFLLNILQSIFTQLIYDEAYYWYYSQQLDWGYFDHPPMVAFLIWLGNLLFDGELGVRFISCLLGSGTITILWLLVDNELKKKFVPHFFLLLFSMALFNAYGFLTLPDTPLLFFTSLFLLVYKKFITSSSFLISLLLGLVMAALMYSKYHAVLVIIFVLLSNPGIIKNKFAWLAVVVALLCYTPHFIWLYDHDFVSIEYHLSERPNQPYSFEGFTLGYLLNLIANFGLLFPWFYLALFKARPKDKFKRALVFLSYGIILFFFLSSFQRRTQAQWVIVICIPMALLAYEYLLSNTNSRKWMYRLSIASTVILLYARLWLVHQPLLPIEYETHGNKEWSERLEANVGSNPVIFENSYRRAPMYAFYTGNEAFSLNNIFYRRNQYSIDDSEAKMQNRKIAYVTPYANSGDFSYTILNGQEYYGWYIDDFESYRKLQCFIANGTIKLNTDKFTLQIYNPYDKSIPLSKMDLKVGYLNHYKQLKEVKPLEIDKKSNVKYLKVKDTTELRCSLVLPVDVQPEYLKFSISENGLQSAINSPSIKIKK</sequence>
<dbReference type="EMBL" id="JAVRHR010000001">
    <property type="protein sequence ID" value="MDT0606653.1"/>
    <property type="molecule type" value="Genomic_DNA"/>
</dbReference>
<keyword evidence="7 8" id="KW-0472">Membrane</keyword>
<evidence type="ECO:0000256" key="5">
    <source>
        <dbReference type="ARBA" id="ARBA00022692"/>
    </source>
</evidence>
<evidence type="ECO:0000256" key="7">
    <source>
        <dbReference type="ARBA" id="ARBA00023136"/>
    </source>
</evidence>
<dbReference type="PANTHER" id="PTHR33908">
    <property type="entry name" value="MANNOSYLTRANSFERASE YKCB-RELATED"/>
    <property type="match status" value="1"/>
</dbReference>
<keyword evidence="2" id="KW-1003">Cell membrane</keyword>
<organism evidence="10 11">
    <name type="scientific">Croceitalea rosinachiae</name>
    <dbReference type="NCBI Taxonomy" id="3075596"/>
    <lineage>
        <taxon>Bacteria</taxon>
        <taxon>Pseudomonadati</taxon>
        <taxon>Bacteroidota</taxon>
        <taxon>Flavobacteriia</taxon>
        <taxon>Flavobacteriales</taxon>
        <taxon>Flavobacteriaceae</taxon>
        <taxon>Croceitalea</taxon>
    </lineage>
</organism>
<evidence type="ECO:0000313" key="11">
    <source>
        <dbReference type="Proteomes" id="UP001255246"/>
    </source>
</evidence>
<dbReference type="Pfam" id="PF13231">
    <property type="entry name" value="PMT_2"/>
    <property type="match status" value="1"/>
</dbReference>
<feature type="domain" description="Glycosyltransferase RgtA/B/C/D-like" evidence="9">
    <location>
        <begin position="49"/>
        <end position="202"/>
    </location>
</feature>
<evidence type="ECO:0000313" key="10">
    <source>
        <dbReference type="EMBL" id="MDT0606653.1"/>
    </source>
</evidence>
<keyword evidence="4 10" id="KW-0808">Transferase</keyword>
<evidence type="ECO:0000256" key="4">
    <source>
        <dbReference type="ARBA" id="ARBA00022679"/>
    </source>
</evidence>
<evidence type="ECO:0000256" key="3">
    <source>
        <dbReference type="ARBA" id="ARBA00022676"/>
    </source>
</evidence>
<keyword evidence="5 8" id="KW-0812">Transmembrane</keyword>
<accession>A0ABU3A8Z2</accession>
<feature type="transmembrane region" description="Helical" evidence="8">
    <location>
        <begin position="69"/>
        <end position="90"/>
    </location>
</feature>
<dbReference type="InterPro" id="IPR038731">
    <property type="entry name" value="RgtA/B/C-like"/>
</dbReference>
<keyword evidence="3 10" id="KW-0328">Glycosyltransferase</keyword>
<keyword evidence="11" id="KW-1185">Reference proteome</keyword>
<dbReference type="GO" id="GO:0016757">
    <property type="term" value="F:glycosyltransferase activity"/>
    <property type="evidence" value="ECO:0007669"/>
    <property type="project" value="UniProtKB-KW"/>
</dbReference>
<evidence type="ECO:0000256" key="2">
    <source>
        <dbReference type="ARBA" id="ARBA00022475"/>
    </source>
</evidence>
<dbReference type="InterPro" id="IPR050297">
    <property type="entry name" value="LipidA_mod_glycosyltrf_83"/>
</dbReference>
<evidence type="ECO:0000256" key="1">
    <source>
        <dbReference type="ARBA" id="ARBA00004651"/>
    </source>
</evidence>
<dbReference type="EC" id="2.4.-.-" evidence="10"/>
<name>A0ABU3A8Z2_9FLAO</name>
<feature type="transmembrane region" description="Helical" evidence="8">
    <location>
        <begin position="286"/>
        <end position="306"/>
    </location>
</feature>
<feature type="transmembrane region" description="Helical" evidence="8">
    <location>
        <begin position="263"/>
        <end position="280"/>
    </location>
</feature>
<keyword evidence="6 8" id="KW-1133">Transmembrane helix</keyword>
<protein>
    <submittedName>
        <fullName evidence="10">Glycosyltransferase family 39 protein</fullName>
        <ecNumber evidence="10">2.4.-.-</ecNumber>
    </submittedName>
</protein>